<protein>
    <submittedName>
        <fullName evidence="1">Uncharacterized protein</fullName>
    </submittedName>
</protein>
<organism evidence="1 2">
    <name type="scientific">Holospora curviuscula</name>
    <dbReference type="NCBI Taxonomy" id="1082868"/>
    <lineage>
        <taxon>Bacteria</taxon>
        <taxon>Pseudomonadati</taxon>
        <taxon>Pseudomonadota</taxon>
        <taxon>Alphaproteobacteria</taxon>
        <taxon>Holosporales</taxon>
        <taxon>Holosporaceae</taxon>
        <taxon>Holospora</taxon>
    </lineage>
</organism>
<dbReference type="AlphaFoldDB" id="A0A2S5R9J1"/>
<evidence type="ECO:0000313" key="1">
    <source>
        <dbReference type="EMBL" id="PPE03991.1"/>
    </source>
</evidence>
<gene>
    <name evidence="1" type="ORF">HCUR_00526</name>
</gene>
<evidence type="ECO:0000313" key="2">
    <source>
        <dbReference type="Proteomes" id="UP000239425"/>
    </source>
</evidence>
<dbReference type="Proteomes" id="UP000239425">
    <property type="component" value="Unassembled WGS sequence"/>
</dbReference>
<keyword evidence="2" id="KW-1185">Reference proteome</keyword>
<comment type="caution">
    <text evidence="1">The sequence shown here is derived from an EMBL/GenBank/DDBJ whole genome shotgun (WGS) entry which is preliminary data.</text>
</comment>
<accession>A0A2S5R9J1</accession>
<proteinExistence type="predicted"/>
<dbReference type="EMBL" id="PHHC01000079">
    <property type="protein sequence ID" value="PPE03991.1"/>
    <property type="molecule type" value="Genomic_DNA"/>
</dbReference>
<sequence length="102" mass="12041">MVDLEPSEIQTLENSIKILKDNLLAIGNLIVFPSELNTLTMYPLPQRECLFNSFSLRPLQGVERLRDFLNHEDTAYEWMLNLPIEKLLLITRLSYYKRLILF</sequence>
<reference evidence="1 2" key="1">
    <citation type="submission" date="2017-11" db="EMBL/GenBank/DDBJ databases">
        <title>Comparative genomic analysis of Holospora spp., intranuclear symbionts of paramecia.</title>
        <authorList>
            <person name="Garushyants S.K."/>
            <person name="Beliavskaya A."/>
            <person name="Malko D.B."/>
            <person name="Logacheva M.D."/>
            <person name="Rautian M.S."/>
            <person name="Gelfand M.S."/>
        </authorList>
    </citation>
    <scope>NUCLEOTIDE SEQUENCE [LARGE SCALE GENOMIC DNA]</scope>
    <source>
        <strain evidence="2">02AZ16</strain>
    </source>
</reference>
<name>A0A2S5R9J1_9PROT</name>